<evidence type="ECO:0000259" key="2">
    <source>
        <dbReference type="PROSITE" id="PS50181"/>
    </source>
</evidence>
<dbReference type="InterPro" id="IPR004000">
    <property type="entry name" value="Actin"/>
</dbReference>
<evidence type="ECO:0000256" key="1">
    <source>
        <dbReference type="RuleBase" id="RU000487"/>
    </source>
</evidence>
<dbReference type="PROSITE" id="PS50181">
    <property type="entry name" value="FBOX"/>
    <property type="match status" value="1"/>
</dbReference>
<dbReference type="SMART" id="SM00268">
    <property type="entry name" value="ACTIN"/>
    <property type="match status" value="1"/>
</dbReference>
<dbReference type="Gene3D" id="3.90.640.10">
    <property type="entry name" value="Actin, Chain A, domain 4"/>
    <property type="match status" value="1"/>
</dbReference>
<sequence>MATILKRIVELASNHPESSSDPARRRQSPVGPEDMLLHILRLLGPKDAAKMSLVCKSLRSLVSDDRLWVFFLQHQAEPWESIFFAETNLRWGYPIQAFSRGMPEVSFMSIYSKRAQVPGSIIIDDTESAKASRRKLKEAIYPTLFELSVPAVCAVDQKLCYVALDYDAELRKITQASWEVAGEGSFILSKERFQTGEVLFQPRIAGVRTMGLHQAVALCMDHCHASELTTDDYRYKTVVLCGGSACLPGLAERLEKELHGLLPPSISNGIRVIPPPYGVDTAWFGAKQNSNLSTFPERWCLTKKQFRQMSWFNFFVVNRWTILIY</sequence>
<dbReference type="CDD" id="cd22156">
    <property type="entry name" value="F-box_AtARP8-like"/>
    <property type="match status" value="1"/>
</dbReference>
<dbReference type="Pfam" id="PF00022">
    <property type="entry name" value="Actin"/>
    <property type="match status" value="1"/>
</dbReference>
<dbReference type="InterPro" id="IPR043129">
    <property type="entry name" value="ATPase_NBD"/>
</dbReference>
<dbReference type="Pfam" id="PF12937">
    <property type="entry name" value="F-box-like"/>
    <property type="match status" value="1"/>
</dbReference>
<dbReference type="EMBL" id="MTKT01001111">
    <property type="protein sequence ID" value="OWM85945.1"/>
    <property type="molecule type" value="Genomic_DNA"/>
</dbReference>
<evidence type="ECO:0000313" key="4">
    <source>
        <dbReference type="Proteomes" id="UP000197138"/>
    </source>
</evidence>
<gene>
    <name evidence="3" type="ORF">CDL15_Pgr012195</name>
</gene>
<feature type="domain" description="F-box" evidence="2">
    <location>
        <begin position="32"/>
        <end position="71"/>
    </location>
</feature>
<dbReference type="AlphaFoldDB" id="A0A218XL12"/>
<evidence type="ECO:0000313" key="3">
    <source>
        <dbReference type="EMBL" id="OWM85945.1"/>
    </source>
</evidence>
<protein>
    <recommendedName>
        <fullName evidence="2">F-box domain-containing protein</fullName>
    </recommendedName>
</protein>
<dbReference type="Gene3D" id="3.30.420.40">
    <property type="match status" value="1"/>
</dbReference>
<dbReference type="SMART" id="SM00256">
    <property type="entry name" value="FBOX"/>
    <property type="match status" value="1"/>
</dbReference>
<accession>A0A218XL12</accession>
<dbReference type="SUPFAM" id="SSF81383">
    <property type="entry name" value="F-box domain"/>
    <property type="match status" value="1"/>
</dbReference>
<comment type="similarity">
    <text evidence="1">Belongs to the actin family.</text>
</comment>
<dbReference type="PANTHER" id="PTHR11937">
    <property type="entry name" value="ACTIN"/>
    <property type="match status" value="1"/>
</dbReference>
<dbReference type="InterPro" id="IPR036047">
    <property type="entry name" value="F-box-like_dom_sf"/>
</dbReference>
<organism evidence="3 4">
    <name type="scientific">Punica granatum</name>
    <name type="common">Pomegranate</name>
    <dbReference type="NCBI Taxonomy" id="22663"/>
    <lineage>
        <taxon>Eukaryota</taxon>
        <taxon>Viridiplantae</taxon>
        <taxon>Streptophyta</taxon>
        <taxon>Embryophyta</taxon>
        <taxon>Tracheophyta</taxon>
        <taxon>Spermatophyta</taxon>
        <taxon>Magnoliopsida</taxon>
        <taxon>eudicotyledons</taxon>
        <taxon>Gunneridae</taxon>
        <taxon>Pentapetalae</taxon>
        <taxon>rosids</taxon>
        <taxon>malvids</taxon>
        <taxon>Myrtales</taxon>
        <taxon>Lythraceae</taxon>
        <taxon>Punica</taxon>
    </lineage>
</organism>
<dbReference type="SUPFAM" id="SSF53067">
    <property type="entry name" value="Actin-like ATPase domain"/>
    <property type="match status" value="1"/>
</dbReference>
<dbReference type="InterPro" id="IPR001810">
    <property type="entry name" value="F-box_dom"/>
</dbReference>
<proteinExistence type="inferred from homology"/>
<reference evidence="4" key="1">
    <citation type="journal article" date="2017" name="Plant J.">
        <title>The pomegranate (Punica granatum L.) genome and the genomics of punicalagin biosynthesis.</title>
        <authorList>
            <person name="Qin G."/>
            <person name="Xu C."/>
            <person name="Ming R."/>
            <person name="Tang H."/>
            <person name="Guyot R."/>
            <person name="Kramer E.M."/>
            <person name="Hu Y."/>
            <person name="Yi X."/>
            <person name="Qi Y."/>
            <person name="Xu X."/>
            <person name="Gao Z."/>
            <person name="Pan H."/>
            <person name="Jian J."/>
            <person name="Tian Y."/>
            <person name="Yue Z."/>
            <person name="Xu Y."/>
        </authorList>
    </citation>
    <scope>NUCLEOTIDE SEQUENCE [LARGE SCALE GENOMIC DNA]</scope>
    <source>
        <strain evidence="4">cv. Dabenzi</strain>
    </source>
</reference>
<comment type="caution">
    <text evidence="3">The sequence shown here is derived from an EMBL/GenBank/DDBJ whole genome shotgun (WGS) entry which is preliminary data.</text>
</comment>
<dbReference type="Gene3D" id="1.20.1280.50">
    <property type="match status" value="1"/>
</dbReference>
<name>A0A218XL12_PUNGR</name>
<dbReference type="Proteomes" id="UP000197138">
    <property type="component" value="Unassembled WGS sequence"/>
</dbReference>